<keyword evidence="2" id="KW-1185">Reference proteome</keyword>
<protein>
    <submittedName>
        <fullName evidence="1">Uncharacterized protein</fullName>
    </submittedName>
</protein>
<name>A0A4C1UYW4_EUMVA</name>
<dbReference type="EMBL" id="BGZK01000246">
    <property type="protein sequence ID" value="GBP31440.1"/>
    <property type="molecule type" value="Genomic_DNA"/>
</dbReference>
<evidence type="ECO:0000313" key="1">
    <source>
        <dbReference type="EMBL" id="GBP31440.1"/>
    </source>
</evidence>
<accession>A0A4C1UYW4</accession>
<dbReference type="Proteomes" id="UP000299102">
    <property type="component" value="Unassembled WGS sequence"/>
</dbReference>
<organism evidence="1 2">
    <name type="scientific">Eumeta variegata</name>
    <name type="common">Bagworm moth</name>
    <name type="synonym">Eumeta japonica</name>
    <dbReference type="NCBI Taxonomy" id="151549"/>
    <lineage>
        <taxon>Eukaryota</taxon>
        <taxon>Metazoa</taxon>
        <taxon>Ecdysozoa</taxon>
        <taxon>Arthropoda</taxon>
        <taxon>Hexapoda</taxon>
        <taxon>Insecta</taxon>
        <taxon>Pterygota</taxon>
        <taxon>Neoptera</taxon>
        <taxon>Endopterygota</taxon>
        <taxon>Lepidoptera</taxon>
        <taxon>Glossata</taxon>
        <taxon>Ditrysia</taxon>
        <taxon>Tineoidea</taxon>
        <taxon>Psychidae</taxon>
        <taxon>Oiketicinae</taxon>
        <taxon>Eumeta</taxon>
    </lineage>
</organism>
<dbReference type="AlphaFoldDB" id="A0A4C1UYW4"/>
<sequence length="120" mass="12876">MVTTLARQPEDTRTHAQVDLGPLFSFFLLYRYFPTKSTGDDAGAAVARARARPARARPRAAPVLVVAILADAQHRLAELRHSETYFCDDGGAASARARAGPEPPATLAAHIQIVAVRADV</sequence>
<gene>
    <name evidence="1" type="ORF">EVAR_17929_1</name>
</gene>
<comment type="caution">
    <text evidence="1">The sequence shown here is derived from an EMBL/GenBank/DDBJ whole genome shotgun (WGS) entry which is preliminary data.</text>
</comment>
<reference evidence="1 2" key="1">
    <citation type="journal article" date="2019" name="Commun. Biol.">
        <title>The bagworm genome reveals a unique fibroin gene that provides high tensile strength.</title>
        <authorList>
            <person name="Kono N."/>
            <person name="Nakamura H."/>
            <person name="Ohtoshi R."/>
            <person name="Tomita M."/>
            <person name="Numata K."/>
            <person name="Arakawa K."/>
        </authorList>
    </citation>
    <scope>NUCLEOTIDE SEQUENCE [LARGE SCALE GENOMIC DNA]</scope>
</reference>
<proteinExistence type="predicted"/>
<evidence type="ECO:0000313" key="2">
    <source>
        <dbReference type="Proteomes" id="UP000299102"/>
    </source>
</evidence>